<organism evidence="1 2">
    <name type="scientific">Legionella clemsonensis</name>
    <dbReference type="NCBI Taxonomy" id="1867846"/>
    <lineage>
        <taxon>Bacteria</taxon>
        <taxon>Pseudomonadati</taxon>
        <taxon>Pseudomonadota</taxon>
        <taxon>Gammaproteobacteria</taxon>
        <taxon>Legionellales</taxon>
        <taxon>Legionellaceae</taxon>
        <taxon>Legionella</taxon>
    </lineage>
</organism>
<sequence>MSKVPPDLGKTHLIHQIENANSPAEINTLLSDAINLFSPQSSSHLKTAINQCLHIYITICGSGY</sequence>
<dbReference type="Proteomes" id="UP000201728">
    <property type="component" value="Chromosome"/>
</dbReference>
<dbReference type="KEGG" id="lcd:clem_08250"/>
<evidence type="ECO:0000313" key="1">
    <source>
        <dbReference type="EMBL" id="ASQ46202.1"/>
    </source>
</evidence>
<accession>A0A222P2Z0</accession>
<evidence type="ECO:0000313" key="2">
    <source>
        <dbReference type="Proteomes" id="UP000201728"/>
    </source>
</evidence>
<dbReference type="EMBL" id="CP016397">
    <property type="protein sequence ID" value="ASQ46202.1"/>
    <property type="molecule type" value="Genomic_DNA"/>
</dbReference>
<reference evidence="1 2" key="1">
    <citation type="submission" date="2016-07" db="EMBL/GenBank/DDBJ databases">
        <authorList>
            <person name="Hassler H."/>
        </authorList>
    </citation>
    <scope>NUCLEOTIDE SEQUENCE [LARGE SCALE GENOMIC DNA]</scope>
    <source>
        <strain evidence="1 2">CDC-D5610</strain>
    </source>
</reference>
<gene>
    <name evidence="1" type="ORF">clem_08250</name>
</gene>
<proteinExistence type="predicted"/>
<protein>
    <submittedName>
        <fullName evidence="1">Uncharacterized protein</fullName>
    </submittedName>
</protein>
<dbReference type="AlphaFoldDB" id="A0A222P2Z0"/>
<name>A0A222P2Z0_9GAMM</name>
<keyword evidence="2" id="KW-1185">Reference proteome</keyword>